<dbReference type="SUPFAM" id="SSF51182">
    <property type="entry name" value="RmlC-like cupins"/>
    <property type="match status" value="1"/>
</dbReference>
<sequence>MTRAEVMRWVCCACVLTPFIVPPASAQAPTPDEHGFIVAEPEAMVPIEGSRSVRLLGATGEPGMYVMRITFAAGSGTKPHFHDQARYITVIEGTWWVALGPEASTYDPDKMRPLKPGSFIYEPPNGVHYDEARDEDVTVQITGVGPVKTTRLEQ</sequence>
<evidence type="ECO:0000259" key="1">
    <source>
        <dbReference type="Pfam" id="PF12973"/>
    </source>
</evidence>
<feature type="domain" description="ChrR-like cupin" evidence="1">
    <location>
        <begin position="48"/>
        <end position="147"/>
    </location>
</feature>
<dbReference type="InterPro" id="IPR014710">
    <property type="entry name" value="RmlC-like_jellyroll"/>
</dbReference>
<dbReference type="InterPro" id="IPR025979">
    <property type="entry name" value="ChrR-like_cupin_dom"/>
</dbReference>
<organism evidence="2">
    <name type="scientific">marine metagenome</name>
    <dbReference type="NCBI Taxonomy" id="408172"/>
    <lineage>
        <taxon>unclassified sequences</taxon>
        <taxon>metagenomes</taxon>
        <taxon>ecological metagenomes</taxon>
    </lineage>
</organism>
<name>A0A381ZYL2_9ZZZZ</name>
<reference evidence="2" key="1">
    <citation type="submission" date="2018-05" db="EMBL/GenBank/DDBJ databases">
        <authorList>
            <person name="Lanie J.A."/>
            <person name="Ng W.-L."/>
            <person name="Kazmierczak K.M."/>
            <person name="Andrzejewski T.M."/>
            <person name="Davidsen T.M."/>
            <person name="Wayne K.J."/>
            <person name="Tettelin H."/>
            <person name="Glass J.I."/>
            <person name="Rusch D."/>
            <person name="Podicherti R."/>
            <person name="Tsui H.-C.T."/>
            <person name="Winkler M.E."/>
        </authorList>
    </citation>
    <scope>NUCLEOTIDE SEQUENCE</scope>
</reference>
<dbReference type="CDD" id="cd06989">
    <property type="entry name" value="cupin_DRT102"/>
    <property type="match status" value="1"/>
</dbReference>
<evidence type="ECO:0000313" key="2">
    <source>
        <dbReference type="EMBL" id="SVA94194.1"/>
    </source>
</evidence>
<dbReference type="AlphaFoldDB" id="A0A381ZYL2"/>
<gene>
    <name evidence="2" type="ORF">METZ01_LOCUS147048</name>
</gene>
<dbReference type="EMBL" id="UINC01023138">
    <property type="protein sequence ID" value="SVA94194.1"/>
    <property type="molecule type" value="Genomic_DNA"/>
</dbReference>
<protein>
    <recommendedName>
        <fullName evidence="1">ChrR-like cupin domain-containing protein</fullName>
    </recommendedName>
</protein>
<accession>A0A381ZYL2</accession>
<dbReference type="InterPro" id="IPR011051">
    <property type="entry name" value="RmlC_Cupin_sf"/>
</dbReference>
<proteinExistence type="predicted"/>
<dbReference type="Pfam" id="PF12973">
    <property type="entry name" value="Cupin_7"/>
    <property type="match status" value="1"/>
</dbReference>
<dbReference type="Gene3D" id="2.60.120.10">
    <property type="entry name" value="Jelly Rolls"/>
    <property type="match status" value="1"/>
</dbReference>